<dbReference type="EMBL" id="QAPG01010714">
    <property type="protein sequence ID" value="TDZ13229.1"/>
    <property type="molecule type" value="Genomic_DNA"/>
</dbReference>
<evidence type="ECO:0000256" key="1">
    <source>
        <dbReference type="SAM" id="SignalP"/>
    </source>
</evidence>
<dbReference type="AlphaFoldDB" id="A0A4R8PR96"/>
<comment type="caution">
    <text evidence="2">The sequence shown here is derived from an EMBL/GenBank/DDBJ whole genome shotgun (WGS) entry which is preliminary data.</text>
</comment>
<keyword evidence="1" id="KW-0732">Signal</keyword>
<keyword evidence="3" id="KW-1185">Reference proteome</keyword>
<name>A0A4R8PR96_9PEZI</name>
<organism evidence="2 3">
    <name type="scientific">Colletotrichum spinosum</name>
    <dbReference type="NCBI Taxonomy" id="1347390"/>
    <lineage>
        <taxon>Eukaryota</taxon>
        <taxon>Fungi</taxon>
        <taxon>Dikarya</taxon>
        <taxon>Ascomycota</taxon>
        <taxon>Pezizomycotina</taxon>
        <taxon>Sordariomycetes</taxon>
        <taxon>Hypocreomycetidae</taxon>
        <taxon>Glomerellales</taxon>
        <taxon>Glomerellaceae</taxon>
        <taxon>Colletotrichum</taxon>
        <taxon>Colletotrichum orbiculare species complex</taxon>
    </lineage>
</organism>
<feature type="chain" id="PRO_5020974764" evidence="1">
    <location>
        <begin position="23"/>
        <end position="133"/>
    </location>
</feature>
<protein>
    <submittedName>
        <fullName evidence="2">Uncharacterized protein</fullName>
    </submittedName>
</protein>
<reference evidence="2 3" key="1">
    <citation type="submission" date="2018-11" db="EMBL/GenBank/DDBJ databases">
        <title>Genome sequence and assembly of Colletotrichum spinosum.</title>
        <authorList>
            <person name="Gan P."/>
            <person name="Shirasu K."/>
        </authorList>
    </citation>
    <scope>NUCLEOTIDE SEQUENCE [LARGE SCALE GENOMIC DNA]</scope>
    <source>
        <strain evidence="2 3">CBS 515.97</strain>
    </source>
</reference>
<dbReference type="Proteomes" id="UP000295083">
    <property type="component" value="Unassembled WGS sequence"/>
</dbReference>
<evidence type="ECO:0000313" key="3">
    <source>
        <dbReference type="Proteomes" id="UP000295083"/>
    </source>
</evidence>
<sequence length="133" mass="13249">MRTSILASGLLASGLLAALALAAPTTLPASVPAGSQPSTDSLTTGGDSLSALMDAYYRERDEEHTPSAAARAVDVPKTNVAAVDDLVKTVTSAVDSAAAKKRMITEFLPLPEGDGAVSAGSGLKLVAVGGIKA</sequence>
<evidence type="ECO:0000313" key="2">
    <source>
        <dbReference type="EMBL" id="TDZ13229.1"/>
    </source>
</evidence>
<proteinExistence type="predicted"/>
<accession>A0A4R8PR96</accession>
<gene>
    <name evidence="2" type="ORF">C8035_v006735</name>
</gene>
<feature type="signal peptide" evidence="1">
    <location>
        <begin position="1"/>
        <end position="22"/>
    </location>
</feature>